<dbReference type="InterPro" id="IPR036388">
    <property type="entry name" value="WH-like_DNA-bd_sf"/>
</dbReference>
<accession>A0A1G6W3T2</accession>
<dbReference type="STRING" id="58114.SAMN05216270_105295"/>
<dbReference type="PRINTS" id="PR00038">
    <property type="entry name" value="HTHLUXR"/>
</dbReference>
<protein>
    <submittedName>
        <fullName evidence="4">Regulatory protein, luxR family</fullName>
    </submittedName>
</protein>
<dbReference type="SMART" id="SM00421">
    <property type="entry name" value="HTH_LUXR"/>
    <property type="match status" value="1"/>
</dbReference>
<dbReference type="InterPro" id="IPR000792">
    <property type="entry name" value="Tscrpt_reg_LuxR_C"/>
</dbReference>
<dbReference type="InterPro" id="IPR041664">
    <property type="entry name" value="AAA_16"/>
</dbReference>
<dbReference type="OrthoDB" id="5476461at2"/>
<organism evidence="4 5">
    <name type="scientific">Glycomyces harbinensis</name>
    <dbReference type="NCBI Taxonomy" id="58114"/>
    <lineage>
        <taxon>Bacteria</taxon>
        <taxon>Bacillati</taxon>
        <taxon>Actinomycetota</taxon>
        <taxon>Actinomycetes</taxon>
        <taxon>Glycomycetales</taxon>
        <taxon>Glycomycetaceae</taxon>
        <taxon>Glycomyces</taxon>
    </lineage>
</organism>
<dbReference type="Proteomes" id="UP000198949">
    <property type="component" value="Unassembled WGS sequence"/>
</dbReference>
<sequence>MIADMPRLGSDLPLFARDGELAALRDALAAARQGRPATVLVSGDAGVGKTRLLHEFNDSAGDGVLTVTGHCLDTADSALPYLPFAEIIGTLARDNPELVAAHPGLRPLLPGHPTAAEGDLGRLGLFEALHAALADLASAGPVVLTLEDLHWADRSSRDLLAFLTSRLTGQRVLILGTYRSDALHRGHPLRPLLAELVRLPAVQRLHLDPFDAQHAADFVRELNTGLDEETVSKIAAASEGNAFLAEELAAAETHTVTFELAEVLLARLERLPDAAKQVVQLASVMGRRFTYRRLNAAAWSLLDDTGLRHERELDQALRAAISHGIIVQKSPDTYAFRHALLGEAVYSDLLPGERIRYHQRIAESLADDHGKGAEAELAHHAHESGDLPCALSASVRAADEAVELAAPAEALLHLERALTLFGRVPAEKRPEGLTELRLTLRAAANAGASGEIKRAQSFSAAAVRLADASGDPIMGASSRRKYAKLLLTIEGDEQEAHRIAWEAWELVKDEEPRAVKAWAQAVVARTTYSLRRYEEAALWCARAVATADAVTASGATDEHDGHLAAKADAMLTDSIAAFRGGTLSLEETIERNNEALDLVRGKGWHEVELRVHFNNGLVLTEFSRIPEALAHFDRGAERARCTGDKWSAFGIEIAVRQVICNYMVGRWDAVDANGEMASSVMPGVVLTRVAAAVLLVDVARGRFETADRRLGYLADRWQIDGQVLALASVCGAELDRWRGRPADALRRVERATEKMTRMRGYYLAGISVCAAGIGAAADIAQQHRHSGDANAAKDAVAAGERLAERARFFLEHGQPLSGTLGPEGHAWVAQLDAEESRLYGEGDPELWRAAAAAFDYRNATGEHGIENDTAASEAAPLAEQDRLELALNDPVASEALALLERAGAGKGAGDTGAIPIGSAWEWAEPYRQAYARWRLAEALLAGQGGESRAEAAAVLTDAKATAIRLGATPLAEALCELAERARLDAAVPTSTPLTPRELAVLRLVARGMTNRQIGAELYISEKTVSVHLSRAMAKLEVAGRAAAVNAAHLRGFLTDD</sequence>
<gene>
    <name evidence="4" type="ORF">SAMN05216270_105295</name>
</gene>
<reference evidence="5" key="1">
    <citation type="submission" date="2016-10" db="EMBL/GenBank/DDBJ databases">
        <authorList>
            <person name="Varghese N."/>
            <person name="Submissions S."/>
        </authorList>
    </citation>
    <scope>NUCLEOTIDE SEQUENCE [LARGE SCALE GENOMIC DNA]</scope>
    <source>
        <strain evidence="5">CGMCC 4.3516</strain>
    </source>
</reference>
<evidence type="ECO:0000313" key="4">
    <source>
        <dbReference type="EMBL" id="SDD60580.1"/>
    </source>
</evidence>
<dbReference type="InterPro" id="IPR027417">
    <property type="entry name" value="P-loop_NTPase"/>
</dbReference>
<name>A0A1G6W3T2_9ACTN</name>
<dbReference type="SUPFAM" id="SSF46894">
    <property type="entry name" value="C-terminal effector domain of the bipartite response regulators"/>
    <property type="match status" value="1"/>
</dbReference>
<keyword evidence="1" id="KW-0547">Nucleotide-binding</keyword>
<evidence type="ECO:0000256" key="1">
    <source>
        <dbReference type="ARBA" id="ARBA00022741"/>
    </source>
</evidence>
<dbReference type="PROSITE" id="PS50043">
    <property type="entry name" value="HTH_LUXR_2"/>
    <property type="match status" value="1"/>
</dbReference>
<keyword evidence="2" id="KW-0067">ATP-binding</keyword>
<proteinExistence type="predicted"/>
<dbReference type="AlphaFoldDB" id="A0A1G6W3T2"/>
<evidence type="ECO:0000259" key="3">
    <source>
        <dbReference type="PROSITE" id="PS50043"/>
    </source>
</evidence>
<feature type="domain" description="HTH luxR-type" evidence="3">
    <location>
        <begin position="986"/>
        <end position="1051"/>
    </location>
</feature>
<dbReference type="PANTHER" id="PTHR16305">
    <property type="entry name" value="TESTICULAR SOLUBLE ADENYLYL CYCLASE"/>
    <property type="match status" value="1"/>
</dbReference>
<evidence type="ECO:0000313" key="5">
    <source>
        <dbReference type="Proteomes" id="UP000198949"/>
    </source>
</evidence>
<dbReference type="Gene3D" id="1.10.10.10">
    <property type="entry name" value="Winged helix-like DNA-binding domain superfamily/Winged helix DNA-binding domain"/>
    <property type="match status" value="1"/>
</dbReference>
<dbReference type="Pfam" id="PF13191">
    <property type="entry name" value="AAA_16"/>
    <property type="match status" value="1"/>
</dbReference>
<dbReference type="SUPFAM" id="SSF52540">
    <property type="entry name" value="P-loop containing nucleoside triphosphate hydrolases"/>
    <property type="match status" value="1"/>
</dbReference>
<dbReference type="PANTHER" id="PTHR16305:SF35">
    <property type="entry name" value="TRANSCRIPTIONAL ACTIVATOR DOMAIN"/>
    <property type="match status" value="1"/>
</dbReference>
<dbReference type="GO" id="GO:0006355">
    <property type="term" value="P:regulation of DNA-templated transcription"/>
    <property type="evidence" value="ECO:0007669"/>
    <property type="project" value="InterPro"/>
</dbReference>
<dbReference type="InterPro" id="IPR016032">
    <property type="entry name" value="Sig_transdc_resp-reg_C-effctor"/>
</dbReference>
<dbReference type="GO" id="GO:0005737">
    <property type="term" value="C:cytoplasm"/>
    <property type="evidence" value="ECO:0007669"/>
    <property type="project" value="TreeGrafter"/>
</dbReference>
<dbReference type="CDD" id="cd06170">
    <property type="entry name" value="LuxR_C_like"/>
    <property type="match status" value="1"/>
</dbReference>
<keyword evidence="5" id="KW-1185">Reference proteome</keyword>
<dbReference type="PROSITE" id="PS00622">
    <property type="entry name" value="HTH_LUXR_1"/>
    <property type="match status" value="1"/>
</dbReference>
<dbReference type="GO" id="GO:0005524">
    <property type="term" value="F:ATP binding"/>
    <property type="evidence" value="ECO:0007669"/>
    <property type="project" value="UniProtKB-KW"/>
</dbReference>
<dbReference type="Pfam" id="PF00196">
    <property type="entry name" value="GerE"/>
    <property type="match status" value="1"/>
</dbReference>
<dbReference type="EMBL" id="FNAD01000005">
    <property type="protein sequence ID" value="SDD60580.1"/>
    <property type="molecule type" value="Genomic_DNA"/>
</dbReference>
<dbReference type="GO" id="GO:0003677">
    <property type="term" value="F:DNA binding"/>
    <property type="evidence" value="ECO:0007669"/>
    <property type="project" value="InterPro"/>
</dbReference>
<dbReference type="GO" id="GO:0004016">
    <property type="term" value="F:adenylate cyclase activity"/>
    <property type="evidence" value="ECO:0007669"/>
    <property type="project" value="TreeGrafter"/>
</dbReference>
<evidence type="ECO:0000256" key="2">
    <source>
        <dbReference type="ARBA" id="ARBA00022840"/>
    </source>
</evidence>